<reference evidence="2 3" key="1">
    <citation type="journal article" date="2018" name="Front. Plant Sci.">
        <title>Red Clover (Trifolium pratense) and Zigzag Clover (T. medium) - A Picture of Genomic Similarities and Differences.</title>
        <authorList>
            <person name="Dluhosova J."/>
            <person name="Istvanek J."/>
            <person name="Nedelnik J."/>
            <person name="Repkova J."/>
        </authorList>
    </citation>
    <scope>NUCLEOTIDE SEQUENCE [LARGE SCALE GENOMIC DNA]</scope>
    <source>
        <strain evidence="3">cv. 10/8</strain>
        <tissue evidence="2">Leaf</tissue>
    </source>
</reference>
<organism evidence="2 3">
    <name type="scientific">Trifolium medium</name>
    <dbReference type="NCBI Taxonomy" id="97028"/>
    <lineage>
        <taxon>Eukaryota</taxon>
        <taxon>Viridiplantae</taxon>
        <taxon>Streptophyta</taxon>
        <taxon>Embryophyta</taxon>
        <taxon>Tracheophyta</taxon>
        <taxon>Spermatophyta</taxon>
        <taxon>Magnoliopsida</taxon>
        <taxon>eudicotyledons</taxon>
        <taxon>Gunneridae</taxon>
        <taxon>Pentapetalae</taxon>
        <taxon>rosids</taxon>
        <taxon>fabids</taxon>
        <taxon>Fabales</taxon>
        <taxon>Fabaceae</taxon>
        <taxon>Papilionoideae</taxon>
        <taxon>50 kb inversion clade</taxon>
        <taxon>NPAAA clade</taxon>
        <taxon>Hologalegina</taxon>
        <taxon>IRL clade</taxon>
        <taxon>Trifolieae</taxon>
        <taxon>Trifolium</taxon>
    </lineage>
</organism>
<evidence type="ECO:0000313" key="3">
    <source>
        <dbReference type="Proteomes" id="UP000265520"/>
    </source>
</evidence>
<dbReference type="EMBL" id="LXQA010964135">
    <property type="protein sequence ID" value="MCI79014.1"/>
    <property type="molecule type" value="Genomic_DNA"/>
</dbReference>
<feature type="non-terminal residue" evidence="2">
    <location>
        <position position="36"/>
    </location>
</feature>
<feature type="compositionally biased region" description="Basic and acidic residues" evidence="1">
    <location>
        <begin position="1"/>
        <end position="11"/>
    </location>
</feature>
<sequence>MKERFEEELPEPRGQSYEEVAEGTEEEETEPYTPDE</sequence>
<gene>
    <name evidence="2" type="ORF">A2U01_0100285</name>
</gene>
<feature type="compositionally biased region" description="Acidic residues" evidence="1">
    <location>
        <begin position="19"/>
        <end position="36"/>
    </location>
</feature>
<name>A0A392USL3_9FABA</name>
<proteinExistence type="predicted"/>
<dbReference type="Proteomes" id="UP000265520">
    <property type="component" value="Unassembled WGS sequence"/>
</dbReference>
<protein>
    <submittedName>
        <fullName evidence="2">Uncharacterized protein</fullName>
    </submittedName>
</protein>
<dbReference type="AlphaFoldDB" id="A0A392USL3"/>
<evidence type="ECO:0000313" key="2">
    <source>
        <dbReference type="EMBL" id="MCI79014.1"/>
    </source>
</evidence>
<keyword evidence="3" id="KW-1185">Reference proteome</keyword>
<accession>A0A392USL3</accession>
<feature type="region of interest" description="Disordered" evidence="1">
    <location>
        <begin position="1"/>
        <end position="36"/>
    </location>
</feature>
<evidence type="ECO:0000256" key="1">
    <source>
        <dbReference type="SAM" id="MobiDB-lite"/>
    </source>
</evidence>
<comment type="caution">
    <text evidence="2">The sequence shown here is derived from an EMBL/GenBank/DDBJ whole genome shotgun (WGS) entry which is preliminary data.</text>
</comment>